<dbReference type="InterPro" id="IPR009736">
    <property type="entry name" value="DUF1307"/>
</dbReference>
<evidence type="ECO:0000256" key="1">
    <source>
        <dbReference type="SAM" id="MobiDB-lite"/>
    </source>
</evidence>
<dbReference type="Gene3D" id="3.30.1830.10">
    <property type="entry name" value="YehR-like"/>
    <property type="match status" value="1"/>
</dbReference>
<evidence type="ECO:0000313" key="3">
    <source>
        <dbReference type="Proteomes" id="UP000003812"/>
    </source>
</evidence>
<accession>E3CDC8</accession>
<proteinExistence type="predicted"/>
<evidence type="ECO:0000313" key="2">
    <source>
        <dbReference type="EMBL" id="EFQ55236.1"/>
    </source>
</evidence>
<dbReference type="AlphaFoldDB" id="E3CDC8"/>
<dbReference type="EMBL" id="AEKM01000007">
    <property type="protein sequence ID" value="EFQ55236.1"/>
    <property type="molecule type" value="Genomic_DNA"/>
</dbReference>
<name>E3CDC8_STRPA</name>
<protein>
    <submittedName>
        <fullName evidence="2">Uncharacterized protein</fullName>
    </submittedName>
</protein>
<dbReference type="InterPro" id="IPR036699">
    <property type="entry name" value="YehR-like_sf"/>
</dbReference>
<dbReference type="PROSITE" id="PS51257">
    <property type="entry name" value="PROKAR_LIPOPROTEIN"/>
    <property type="match status" value="1"/>
</dbReference>
<organism evidence="2 3">
    <name type="scientific">Streptococcus parasanguinis F0405</name>
    <dbReference type="NCBI Taxonomy" id="905067"/>
    <lineage>
        <taxon>Bacteria</taxon>
        <taxon>Bacillati</taxon>
        <taxon>Bacillota</taxon>
        <taxon>Bacilli</taxon>
        <taxon>Lactobacillales</taxon>
        <taxon>Streptococcaceae</taxon>
        <taxon>Streptococcus</taxon>
    </lineage>
</organism>
<dbReference type="Proteomes" id="UP000003812">
    <property type="component" value="Unassembled WGS sequence"/>
</dbReference>
<gene>
    <name evidence="2" type="ORF">HMPREF9626_0778</name>
</gene>
<comment type="caution">
    <text evidence="2">The sequence shown here is derived from an EMBL/GenBank/DDBJ whole genome shotgun (WGS) entry which is preliminary data.</text>
</comment>
<feature type="region of interest" description="Disordered" evidence="1">
    <location>
        <begin position="28"/>
        <end position="53"/>
    </location>
</feature>
<reference evidence="2 3" key="1">
    <citation type="submission" date="2010-10" db="EMBL/GenBank/DDBJ databases">
        <authorList>
            <person name="Durkin A.S."/>
            <person name="Madupu R."/>
            <person name="Torralba M."/>
            <person name="Gillis M."/>
            <person name="Methe B."/>
            <person name="Sutton G."/>
            <person name="Nelson K.E."/>
        </authorList>
    </citation>
    <scope>NUCLEOTIDE SEQUENCE [LARGE SCALE GENOMIC DNA]</scope>
    <source>
        <strain evidence="2 3">F0405</strain>
    </source>
</reference>
<dbReference type="Pfam" id="PF06998">
    <property type="entry name" value="DUF1307"/>
    <property type="match status" value="1"/>
</dbReference>
<feature type="compositionally biased region" description="Low complexity" evidence="1">
    <location>
        <begin position="29"/>
        <end position="52"/>
    </location>
</feature>
<sequence>MNKTTKILVILFTVSLLLVGCGQKEKTKSTTAQTTSQSTKQVSTTAKSTSKKASNDTGEKVAVFEAKRRGIIGKITLYYTGDVVTKEIDETSYDINTSGYPEAHIRTQMQANDDMFKGVNGVSTEMTEKDSVITQKIIIDYVTVDKDVLRKVNPSLAPLLTDENSYTKAKETLINDGLTQVK</sequence>
<dbReference type="SUPFAM" id="SSF160704">
    <property type="entry name" value="YehR-like"/>
    <property type="match status" value="1"/>
</dbReference>